<dbReference type="EMBL" id="SBIQ01000012">
    <property type="protein sequence ID" value="KAF7684459.1"/>
    <property type="molecule type" value="Genomic_DNA"/>
</dbReference>
<evidence type="ECO:0000313" key="2">
    <source>
        <dbReference type="EMBL" id="KAF7684459.1"/>
    </source>
</evidence>
<sequence>MKTDKKIITAIIAIIFSSILISLSIKYYYDQKKKNEFDNARLLLKSIEEIFDEKNTIAEKEKALTNIQNYILKKLSSKSIAVLRSILQRRDKMFGCMSIGNWSKLLQFLMGSSINKIADLVCGFSDTNKLMEEFVNLLLPLLKQIIKSEVGKYDYIKLIQFIFCKMKLN</sequence>
<evidence type="ECO:0008006" key="4">
    <source>
        <dbReference type="Google" id="ProtNLM"/>
    </source>
</evidence>
<accession>A0ABQ7I233</accession>
<evidence type="ECO:0000256" key="1">
    <source>
        <dbReference type="SAM" id="Phobius"/>
    </source>
</evidence>
<proteinExistence type="predicted"/>
<protein>
    <recommendedName>
        <fullName evidence="4">Transmembrane protein</fullName>
    </recommendedName>
</protein>
<evidence type="ECO:0000313" key="3">
    <source>
        <dbReference type="Proteomes" id="UP001516464"/>
    </source>
</evidence>
<name>A0ABQ7I233_9MICR</name>
<keyword evidence="3" id="KW-1185">Reference proteome</keyword>
<keyword evidence="1" id="KW-1133">Transmembrane helix</keyword>
<keyword evidence="1" id="KW-0812">Transmembrane</keyword>
<keyword evidence="1" id="KW-0472">Membrane</keyword>
<feature type="transmembrane region" description="Helical" evidence="1">
    <location>
        <begin position="7"/>
        <end position="29"/>
    </location>
</feature>
<dbReference type="Proteomes" id="UP001516464">
    <property type="component" value="Unassembled WGS sequence"/>
</dbReference>
<gene>
    <name evidence="2" type="ORF">TCON_0323</name>
</gene>
<reference evidence="2 3" key="1">
    <citation type="submission" date="2019-01" db="EMBL/GenBank/DDBJ databases">
        <title>Genomes sequencing and comparative genomics of infectious freshwater microsporidia, Cucumispora dikerogammari and Thelohania contejeani.</title>
        <authorList>
            <person name="Cormier A."/>
            <person name="Giraud I."/>
            <person name="Wattier R."/>
            <person name="Teixeira M."/>
            <person name="Grandjean F."/>
            <person name="Rigaud T."/>
            <person name="Cordaux R."/>
        </authorList>
    </citation>
    <scope>NUCLEOTIDE SEQUENCE [LARGE SCALE GENOMIC DNA]</scope>
    <source>
        <strain evidence="2">T1</strain>
        <tissue evidence="2">Spores</tissue>
    </source>
</reference>
<organism evidence="2 3">
    <name type="scientific">Astathelohania contejeani</name>
    <dbReference type="NCBI Taxonomy" id="164912"/>
    <lineage>
        <taxon>Eukaryota</taxon>
        <taxon>Fungi</taxon>
        <taxon>Fungi incertae sedis</taxon>
        <taxon>Microsporidia</taxon>
        <taxon>Astathelohaniidae</taxon>
        <taxon>Astathelohania</taxon>
    </lineage>
</organism>
<comment type="caution">
    <text evidence="2">The sequence shown here is derived from an EMBL/GenBank/DDBJ whole genome shotgun (WGS) entry which is preliminary data.</text>
</comment>